<dbReference type="InterPro" id="IPR050833">
    <property type="entry name" value="Poly_Biosynth_Transport"/>
</dbReference>
<dbReference type="AlphaFoldDB" id="A0A521CRZ3"/>
<evidence type="ECO:0000256" key="3">
    <source>
        <dbReference type="ARBA" id="ARBA00022692"/>
    </source>
</evidence>
<keyword evidence="4 6" id="KW-1133">Transmembrane helix</keyword>
<feature type="transmembrane region" description="Helical" evidence="6">
    <location>
        <begin position="40"/>
        <end position="68"/>
    </location>
</feature>
<sequence length="493" mass="55671">MGVIIKQTFKGAIYSYLGVILGGINVAILFPIIFSEEEIGLINILITVSAIAAQFASLGSAGIIVYFFPQFRNRKNAHNSFFIFVSLFASIGFLLFTVLFYFWGDLFLITKEVDTHLQQQYYPLLFPLTFFTLAFIVVDMFSASTFNSAIGNLYKDVVVRVGILVLSILYLYHYISFNTFMLLYTLNLAIPVVALLFFMVKKGDINFQWPKLSVYATHLKKITSVGLFYILSGLSEILASYIDKYMISYYLGLKATGVYSITNYFGALTRIPRSSMGKIGTPVIAGLLNQQNYKELSVLLKKSSLSQILMGAFIFVNIWINIDLILGFLPPSYAEGKWVVFFISISHLFYCFMGLGAVTLSVSQYYKVGTYLAIALGIMVLALNLLLIPQWGINGAAISTAIAKFVYVVLTLAFIAYKLKIKVLFFDSLKIVVSSFFAWYLISYLPTIEYDMHEYLNLIFNLALRSGTVSLAFVFFLFLTRFIRSIKQIKSMF</sequence>
<name>A0A521CRZ3_SACCC</name>
<feature type="transmembrane region" description="Helical" evidence="6">
    <location>
        <begin position="424"/>
        <end position="442"/>
    </location>
</feature>
<dbReference type="Proteomes" id="UP000319040">
    <property type="component" value="Unassembled WGS sequence"/>
</dbReference>
<feature type="transmembrane region" description="Helical" evidence="6">
    <location>
        <begin position="157"/>
        <end position="175"/>
    </location>
</feature>
<dbReference type="GO" id="GO:0015297">
    <property type="term" value="F:antiporter activity"/>
    <property type="evidence" value="ECO:0007669"/>
    <property type="project" value="InterPro"/>
</dbReference>
<evidence type="ECO:0000256" key="4">
    <source>
        <dbReference type="ARBA" id="ARBA00022989"/>
    </source>
</evidence>
<feature type="transmembrane region" description="Helical" evidence="6">
    <location>
        <begin position="221"/>
        <end position="241"/>
    </location>
</feature>
<dbReference type="PANTHER" id="PTHR30250:SF11">
    <property type="entry name" value="O-ANTIGEN TRANSPORTER-RELATED"/>
    <property type="match status" value="1"/>
</dbReference>
<evidence type="ECO:0000256" key="1">
    <source>
        <dbReference type="ARBA" id="ARBA00004651"/>
    </source>
</evidence>
<reference evidence="7 8" key="1">
    <citation type="submission" date="2017-05" db="EMBL/GenBank/DDBJ databases">
        <authorList>
            <person name="Varghese N."/>
            <person name="Submissions S."/>
        </authorList>
    </citation>
    <scope>NUCLEOTIDE SEQUENCE [LARGE SCALE GENOMIC DNA]</scope>
    <source>
        <strain evidence="7 8">DSM 27040</strain>
    </source>
</reference>
<dbReference type="GO" id="GO:0005886">
    <property type="term" value="C:plasma membrane"/>
    <property type="evidence" value="ECO:0007669"/>
    <property type="project" value="UniProtKB-SubCell"/>
</dbReference>
<dbReference type="GO" id="GO:0042910">
    <property type="term" value="F:xenobiotic transmembrane transporter activity"/>
    <property type="evidence" value="ECO:0007669"/>
    <property type="project" value="InterPro"/>
</dbReference>
<dbReference type="Pfam" id="PF01554">
    <property type="entry name" value="MatE"/>
    <property type="match status" value="1"/>
</dbReference>
<dbReference type="RefSeq" id="WP_185957507.1">
    <property type="nucleotide sequence ID" value="NZ_FXTB01000003.1"/>
</dbReference>
<evidence type="ECO:0000256" key="5">
    <source>
        <dbReference type="ARBA" id="ARBA00023136"/>
    </source>
</evidence>
<feature type="transmembrane region" description="Helical" evidence="6">
    <location>
        <begin position="181"/>
        <end position="200"/>
    </location>
</feature>
<comment type="subcellular location">
    <subcellularLocation>
        <location evidence="1">Cell membrane</location>
        <topology evidence="1">Multi-pass membrane protein</topology>
    </subcellularLocation>
</comment>
<protein>
    <submittedName>
        <fullName evidence="7">Membrane protein involved in the export of O-antigen and teichoic acid</fullName>
    </submittedName>
</protein>
<dbReference type="InterPro" id="IPR002528">
    <property type="entry name" value="MATE_fam"/>
</dbReference>
<gene>
    <name evidence="7" type="ORF">SAMN06265379_103413</name>
</gene>
<dbReference type="PANTHER" id="PTHR30250">
    <property type="entry name" value="PST FAMILY PREDICTED COLANIC ACID TRANSPORTER"/>
    <property type="match status" value="1"/>
</dbReference>
<evidence type="ECO:0000256" key="2">
    <source>
        <dbReference type="ARBA" id="ARBA00022475"/>
    </source>
</evidence>
<evidence type="ECO:0000313" key="7">
    <source>
        <dbReference type="EMBL" id="SMO62249.1"/>
    </source>
</evidence>
<feature type="transmembrane region" description="Helical" evidence="6">
    <location>
        <begin position="338"/>
        <end position="358"/>
    </location>
</feature>
<feature type="transmembrane region" description="Helical" evidence="6">
    <location>
        <begin position="462"/>
        <end position="483"/>
    </location>
</feature>
<dbReference type="EMBL" id="FXTB01000003">
    <property type="protein sequence ID" value="SMO62249.1"/>
    <property type="molecule type" value="Genomic_DNA"/>
</dbReference>
<keyword evidence="8" id="KW-1185">Reference proteome</keyword>
<feature type="transmembrane region" description="Helical" evidence="6">
    <location>
        <begin position="308"/>
        <end position="326"/>
    </location>
</feature>
<feature type="transmembrane region" description="Helical" evidence="6">
    <location>
        <begin position="370"/>
        <end position="391"/>
    </location>
</feature>
<feature type="transmembrane region" description="Helical" evidence="6">
    <location>
        <begin position="80"/>
        <end position="104"/>
    </location>
</feature>
<keyword evidence="5 6" id="KW-0472">Membrane</keyword>
<keyword evidence="2" id="KW-1003">Cell membrane</keyword>
<accession>A0A521CRZ3</accession>
<evidence type="ECO:0000256" key="6">
    <source>
        <dbReference type="SAM" id="Phobius"/>
    </source>
</evidence>
<organism evidence="7 8">
    <name type="scientific">Saccharicrinis carchari</name>
    <dbReference type="NCBI Taxonomy" id="1168039"/>
    <lineage>
        <taxon>Bacteria</taxon>
        <taxon>Pseudomonadati</taxon>
        <taxon>Bacteroidota</taxon>
        <taxon>Bacteroidia</taxon>
        <taxon>Marinilabiliales</taxon>
        <taxon>Marinilabiliaceae</taxon>
        <taxon>Saccharicrinis</taxon>
    </lineage>
</organism>
<feature type="transmembrane region" description="Helical" evidence="6">
    <location>
        <begin position="12"/>
        <end position="34"/>
    </location>
</feature>
<evidence type="ECO:0000313" key="8">
    <source>
        <dbReference type="Proteomes" id="UP000319040"/>
    </source>
</evidence>
<feature type="transmembrane region" description="Helical" evidence="6">
    <location>
        <begin position="124"/>
        <end position="145"/>
    </location>
</feature>
<keyword evidence="3 6" id="KW-0812">Transmembrane</keyword>
<feature type="transmembrane region" description="Helical" evidence="6">
    <location>
        <begin position="397"/>
        <end position="417"/>
    </location>
</feature>
<feature type="transmembrane region" description="Helical" evidence="6">
    <location>
        <begin position="247"/>
        <end position="268"/>
    </location>
</feature>
<proteinExistence type="predicted"/>